<gene>
    <name evidence="2" type="ORF">BC643_1484</name>
</gene>
<dbReference type="EMBL" id="RAPN01000001">
    <property type="protein sequence ID" value="RKD91135.1"/>
    <property type="molecule type" value="Genomic_DNA"/>
</dbReference>
<evidence type="ECO:0000313" key="2">
    <source>
        <dbReference type="EMBL" id="RKD91135.1"/>
    </source>
</evidence>
<keyword evidence="1" id="KW-0472">Membrane</keyword>
<name>A0A419W6Q9_9BACT</name>
<proteinExistence type="predicted"/>
<dbReference type="Proteomes" id="UP000283387">
    <property type="component" value="Unassembled WGS sequence"/>
</dbReference>
<comment type="caution">
    <text evidence="2">The sequence shown here is derived from an EMBL/GenBank/DDBJ whole genome shotgun (WGS) entry which is preliminary data.</text>
</comment>
<keyword evidence="1" id="KW-1133">Transmembrane helix</keyword>
<sequence length="181" mass="21039">METNKIKELLERYFEGQSSLEEEQLLHRYFASAEVDAELRPYKELFGSLDELQQDRDSVLEDDLMDFILESEHKEKNKLRFLWQAVSSVAAILIVALLVFNWQQSDTKWEDTYSDPNMAYTEASKTLQYVAGKYLAGMEQLKPMGKINQAVKPLDNGLQSVNKGFREVESLQQIHKKLKQE</sequence>
<organism evidence="2 3">
    <name type="scientific">Mangrovibacterium diazotrophicum</name>
    <dbReference type="NCBI Taxonomy" id="1261403"/>
    <lineage>
        <taxon>Bacteria</taxon>
        <taxon>Pseudomonadati</taxon>
        <taxon>Bacteroidota</taxon>
        <taxon>Bacteroidia</taxon>
        <taxon>Marinilabiliales</taxon>
        <taxon>Prolixibacteraceae</taxon>
        <taxon>Mangrovibacterium</taxon>
    </lineage>
</organism>
<feature type="transmembrane region" description="Helical" evidence="1">
    <location>
        <begin position="81"/>
        <end position="102"/>
    </location>
</feature>
<dbReference type="OrthoDB" id="1040322at2"/>
<protein>
    <submittedName>
        <fullName evidence="2">Uncharacterized protein</fullName>
    </submittedName>
</protein>
<accession>A0A419W6Q9</accession>
<evidence type="ECO:0000256" key="1">
    <source>
        <dbReference type="SAM" id="Phobius"/>
    </source>
</evidence>
<reference evidence="2 3" key="1">
    <citation type="submission" date="2018-09" db="EMBL/GenBank/DDBJ databases">
        <title>Genomic Encyclopedia of Archaeal and Bacterial Type Strains, Phase II (KMG-II): from individual species to whole genera.</title>
        <authorList>
            <person name="Goeker M."/>
        </authorList>
    </citation>
    <scope>NUCLEOTIDE SEQUENCE [LARGE SCALE GENOMIC DNA]</scope>
    <source>
        <strain evidence="2 3">DSM 27148</strain>
    </source>
</reference>
<dbReference type="RefSeq" id="WP_120272467.1">
    <property type="nucleotide sequence ID" value="NZ_RAPN01000001.1"/>
</dbReference>
<evidence type="ECO:0000313" key="3">
    <source>
        <dbReference type="Proteomes" id="UP000283387"/>
    </source>
</evidence>
<dbReference type="AlphaFoldDB" id="A0A419W6Q9"/>
<keyword evidence="1" id="KW-0812">Transmembrane</keyword>
<keyword evidence="3" id="KW-1185">Reference proteome</keyword>